<dbReference type="SUPFAM" id="SSF50022">
    <property type="entry name" value="ISP domain"/>
    <property type="match status" value="1"/>
</dbReference>
<organism evidence="6 7">
    <name type="scientific">Candidatus Macondimonas diazotrophica</name>
    <dbReference type="NCBI Taxonomy" id="2305248"/>
    <lineage>
        <taxon>Bacteria</taxon>
        <taxon>Pseudomonadati</taxon>
        <taxon>Pseudomonadota</taxon>
        <taxon>Gammaproteobacteria</taxon>
        <taxon>Chromatiales</taxon>
        <taxon>Ectothiorhodospiraceae</taxon>
        <taxon>Candidatus Macondimonas</taxon>
    </lineage>
</organism>
<evidence type="ECO:0000256" key="1">
    <source>
        <dbReference type="ARBA" id="ARBA00022714"/>
    </source>
</evidence>
<dbReference type="GO" id="GO:0046872">
    <property type="term" value="F:metal ion binding"/>
    <property type="evidence" value="ECO:0007669"/>
    <property type="project" value="UniProtKB-KW"/>
</dbReference>
<evidence type="ECO:0000256" key="4">
    <source>
        <dbReference type="ARBA" id="ARBA00023014"/>
    </source>
</evidence>
<protein>
    <submittedName>
        <fullName evidence="6">(2Fe-2S)-binding protein</fullName>
    </submittedName>
</protein>
<keyword evidence="1" id="KW-0001">2Fe-2S</keyword>
<keyword evidence="4" id="KW-0411">Iron-sulfur</keyword>
<dbReference type="OrthoDB" id="9800167at2"/>
<keyword evidence="2" id="KW-0479">Metal-binding</keyword>
<gene>
    <name evidence="6" type="ORF">E4680_10640</name>
</gene>
<dbReference type="AlphaFoldDB" id="A0A4Z0F829"/>
<dbReference type="Pfam" id="PF00355">
    <property type="entry name" value="Rieske"/>
    <property type="match status" value="1"/>
</dbReference>
<keyword evidence="7" id="KW-1185">Reference proteome</keyword>
<evidence type="ECO:0000256" key="3">
    <source>
        <dbReference type="ARBA" id="ARBA00023004"/>
    </source>
</evidence>
<evidence type="ECO:0000259" key="5">
    <source>
        <dbReference type="PROSITE" id="PS51296"/>
    </source>
</evidence>
<dbReference type="RefSeq" id="WP_135282393.1">
    <property type="nucleotide sequence ID" value="NZ_SRIO01000014.1"/>
</dbReference>
<sequence>MFTKACDLSELKEGKTDVAAVERTLVLLVWPTGGKPMAFQGMCPHANEPLMDAFFNGKVIACRHHDWEFDGTTGACIRGKPCRLAEYPLEIRGEEILVDVAGVTPNRAA</sequence>
<dbReference type="InterPro" id="IPR017941">
    <property type="entry name" value="Rieske_2Fe-2S"/>
</dbReference>
<dbReference type="Gene3D" id="2.102.10.10">
    <property type="entry name" value="Rieske [2Fe-2S] iron-sulphur domain"/>
    <property type="match status" value="1"/>
</dbReference>
<accession>A0A4Z0F829</accession>
<proteinExistence type="predicted"/>
<dbReference type="PROSITE" id="PS51296">
    <property type="entry name" value="RIESKE"/>
    <property type="match status" value="1"/>
</dbReference>
<feature type="domain" description="Rieske" evidence="5">
    <location>
        <begin position="3"/>
        <end position="98"/>
    </location>
</feature>
<dbReference type="Proteomes" id="UP000297890">
    <property type="component" value="Unassembled WGS sequence"/>
</dbReference>
<evidence type="ECO:0000313" key="7">
    <source>
        <dbReference type="Proteomes" id="UP000297890"/>
    </source>
</evidence>
<name>A0A4Z0F829_9GAMM</name>
<dbReference type="GO" id="GO:0051537">
    <property type="term" value="F:2 iron, 2 sulfur cluster binding"/>
    <property type="evidence" value="ECO:0007669"/>
    <property type="project" value="UniProtKB-KW"/>
</dbReference>
<dbReference type="EMBL" id="SRIO01000014">
    <property type="protein sequence ID" value="TFZ81915.1"/>
    <property type="molecule type" value="Genomic_DNA"/>
</dbReference>
<comment type="caution">
    <text evidence="6">The sequence shown here is derived from an EMBL/GenBank/DDBJ whole genome shotgun (WGS) entry which is preliminary data.</text>
</comment>
<evidence type="ECO:0000256" key="2">
    <source>
        <dbReference type="ARBA" id="ARBA00022723"/>
    </source>
</evidence>
<keyword evidence="3" id="KW-0408">Iron</keyword>
<reference evidence="6 7" key="1">
    <citation type="journal article" date="2019" name="ISME J.">
        <title>Candidatus Macondimonas diazotrophica, a novel gammaproteobacterial genus dominating crude-oil-contaminated coastal sediments.</title>
        <authorList>
            <person name="Karthikeyan S."/>
            <person name="Konstantinidis K."/>
        </authorList>
    </citation>
    <scope>NUCLEOTIDE SEQUENCE [LARGE SCALE GENOMIC DNA]</scope>
    <source>
        <strain evidence="6 7">KTK01</strain>
    </source>
</reference>
<evidence type="ECO:0000313" key="6">
    <source>
        <dbReference type="EMBL" id="TFZ81915.1"/>
    </source>
</evidence>
<dbReference type="InterPro" id="IPR036922">
    <property type="entry name" value="Rieske_2Fe-2S_sf"/>
</dbReference>